<accession>A0ACC3SAQ3</accession>
<reference evidence="1" key="1">
    <citation type="submission" date="2024-02" db="EMBL/GenBank/DDBJ databases">
        <title>Metagenome Assembled Genome of Zalaria obscura JY119.</title>
        <authorList>
            <person name="Vighnesh L."/>
            <person name="Jagadeeshwari U."/>
            <person name="Venkata Ramana C."/>
            <person name="Sasikala C."/>
        </authorList>
    </citation>
    <scope>NUCLEOTIDE SEQUENCE</scope>
    <source>
        <strain evidence="1">JY119</strain>
    </source>
</reference>
<protein>
    <submittedName>
        <fullName evidence="1">Uncharacterized protein</fullName>
    </submittedName>
</protein>
<comment type="caution">
    <text evidence="1">The sequence shown here is derived from an EMBL/GenBank/DDBJ whole genome shotgun (WGS) entry which is preliminary data.</text>
</comment>
<dbReference type="Proteomes" id="UP001320706">
    <property type="component" value="Unassembled WGS sequence"/>
</dbReference>
<keyword evidence="2" id="KW-1185">Reference proteome</keyword>
<evidence type="ECO:0000313" key="2">
    <source>
        <dbReference type="Proteomes" id="UP001320706"/>
    </source>
</evidence>
<evidence type="ECO:0000313" key="1">
    <source>
        <dbReference type="EMBL" id="KAK8205265.1"/>
    </source>
</evidence>
<dbReference type="EMBL" id="JAMKPW020000025">
    <property type="protein sequence ID" value="KAK8205265.1"/>
    <property type="molecule type" value="Genomic_DNA"/>
</dbReference>
<organism evidence="1 2">
    <name type="scientific">Zalaria obscura</name>
    <dbReference type="NCBI Taxonomy" id="2024903"/>
    <lineage>
        <taxon>Eukaryota</taxon>
        <taxon>Fungi</taxon>
        <taxon>Dikarya</taxon>
        <taxon>Ascomycota</taxon>
        <taxon>Pezizomycotina</taxon>
        <taxon>Dothideomycetes</taxon>
        <taxon>Dothideomycetidae</taxon>
        <taxon>Dothideales</taxon>
        <taxon>Zalariaceae</taxon>
        <taxon>Zalaria</taxon>
    </lineage>
</organism>
<name>A0ACC3SAQ3_9PEZI</name>
<gene>
    <name evidence="1" type="ORF">M8818_004977</name>
</gene>
<proteinExistence type="predicted"/>
<sequence length="350" mass="38431">MAQSIKTVGVVGTGVIGASWTGLFLAHGLNVLVSDPAPGAEENLDAHLKSIWPVLERLGLSPGASLENYKFVGKSLKGHYHRVDFVQENAPERIDLKTNLIGEIDAETRPGLSVHRSVQKNPGRVLIEYPFNPPHLMPLVEIVPHPGTDPTIVQAALDFYTAMGKCSVLVKQELPGFVANRLQAAVGNEAYSLVKRGVLSAEDLDACMTTSLGPRWAFTGPFMSNVMGGGGGRDGFKHLLGHLGPAAKAWTDDMNAHVYVYNEENLEALDKSVQKMLDDVDAQQVEAQRDDLLINFVEREEGSFSSGLDSSIQRYFTSTLISKNGARWVIIQHIYRWFQGRLRSDMPRVL</sequence>